<feature type="domain" description="Rho-GAP" evidence="1">
    <location>
        <begin position="1"/>
        <end position="93"/>
    </location>
</feature>
<organism evidence="2 3">
    <name type="scientific">Chelonia mydas</name>
    <name type="common">Green sea-turtle</name>
    <name type="synonym">Chelonia agassizi</name>
    <dbReference type="NCBI Taxonomy" id="8469"/>
    <lineage>
        <taxon>Eukaryota</taxon>
        <taxon>Metazoa</taxon>
        <taxon>Chordata</taxon>
        <taxon>Craniata</taxon>
        <taxon>Vertebrata</taxon>
        <taxon>Euteleostomi</taxon>
        <taxon>Archelosauria</taxon>
        <taxon>Testudinata</taxon>
        <taxon>Testudines</taxon>
        <taxon>Cryptodira</taxon>
        <taxon>Durocryptodira</taxon>
        <taxon>Americhelydia</taxon>
        <taxon>Chelonioidea</taxon>
        <taxon>Cheloniidae</taxon>
        <taxon>Chelonia</taxon>
    </lineage>
</organism>
<keyword evidence="2" id="KW-0418">Kinase</keyword>
<dbReference type="InterPro" id="IPR008936">
    <property type="entry name" value="Rho_GTPase_activation_prot"/>
</dbReference>
<evidence type="ECO:0000313" key="2">
    <source>
        <dbReference type="EMBL" id="EMP26165.1"/>
    </source>
</evidence>
<gene>
    <name evidence="2" type="ORF">UY3_16751</name>
</gene>
<dbReference type="InterPro" id="IPR000198">
    <property type="entry name" value="RhoGAP_dom"/>
</dbReference>
<dbReference type="Proteomes" id="UP000031443">
    <property type="component" value="Unassembled WGS sequence"/>
</dbReference>
<dbReference type="Gene3D" id="1.10.555.10">
    <property type="entry name" value="Rho GTPase activation protein"/>
    <property type="match status" value="1"/>
</dbReference>
<dbReference type="EMBL" id="KB582773">
    <property type="protein sequence ID" value="EMP26165.1"/>
    <property type="molecule type" value="Genomic_DNA"/>
</dbReference>
<accession>M7ATA5</accession>
<evidence type="ECO:0000313" key="3">
    <source>
        <dbReference type="Proteomes" id="UP000031443"/>
    </source>
</evidence>
<dbReference type="AlphaFoldDB" id="M7ATA5"/>
<proteinExistence type="predicted"/>
<dbReference type="PROSITE" id="PS50238">
    <property type="entry name" value="RHOGAP"/>
    <property type="match status" value="1"/>
</dbReference>
<name>M7ATA5_CHEMY</name>
<dbReference type="Pfam" id="PF00620">
    <property type="entry name" value="RhoGAP"/>
    <property type="match status" value="1"/>
</dbReference>
<reference evidence="3" key="1">
    <citation type="journal article" date="2013" name="Nat. Genet.">
        <title>The draft genomes of soft-shell turtle and green sea turtle yield insights into the development and evolution of the turtle-specific body plan.</title>
        <authorList>
            <person name="Wang Z."/>
            <person name="Pascual-Anaya J."/>
            <person name="Zadissa A."/>
            <person name="Li W."/>
            <person name="Niimura Y."/>
            <person name="Huang Z."/>
            <person name="Li C."/>
            <person name="White S."/>
            <person name="Xiong Z."/>
            <person name="Fang D."/>
            <person name="Wang B."/>
            <person name="Ming Y."/>
            <person name="Chen Y."/>
            <person name="Zheng Y."/>
            <person name="Kuraku S."/>
            <person name="Pignatelli M."/>
            <person name="Herrero J."/>
            <person name="Beal K."/>
            <person name="Nozawa M."/>
            <person name="Li Q."/>
            <person name="Wang J."/>
            <person name="Zhang H."/>
            <person name="Yu L."/>
            <person name="Shigenobu S."/>
            <person name="Wang J."/>
            <person name="Liu J."/>
            <person name="Flicek P."/>
            <person name="Searle S."/>
            <person name="Wang J."/>
            <person name="Kuratani S."/>
            <person name="Yin Y."/>
            <person name="Aken B."/>
            <person name="Zhang G."/>
            <person name="Irie N."/>
        </authorList>
    </citation>
    <scope>NUCLEOTIDE SEQUENCE [LARGE SCALE GENOMIC DNA]</scope>
</reference>
<dbReference type="GO" id="GO:0007165">
    <property type="term" value="P:signal transduction"/>
    <property type="evidence" value="ECO:0007669"/>
    <property type="project" value="InterPro"/>
</dbReference>
<keyword evidence="3" id="KW-1185">Reference proteome</keyword>
<protein>
    <submittedName>
        <fullName evidence="2">Phosphatidylinositol 3-kinase regulatory subunit alpha</fullName>
    </submittedName>
</protein>
<dbReference type="SUPFAM" id="SSF48350">
    <property type="entry name" value="GTPase activation domain, GAP"/>
    <property type="match status" value="1"/>
</dbReference>
<dbReference type="STRING" id="8469.M7ATA5"/>
<evidence type="ECO:0000259" key="1">
    <source>
        <dbReference type="PROSITE" id="PS50238"/>
    </source>
</evidence>
<sequence>MKETQSLEECGQRVKMVLESPTFPQQHGLLLQHLTSHFCKLGQNSSKSHLTPRALGELFGEVLFRPSASCTEVNSEHHAKIIEALIVAGGVAEMQAAPGRKLSGNAGRDQFVHRNPSAPCLSPRCVDPGMASRAPGRSGTRNDCVAITGLWGPREADLSGDTCTNGSPHGDFWRPRFVAQPRL</sequence>
<dbReference type="GO" id="GO:0016301">
    <property type="term" value="F:kinase activity"/>
    <property type="evidence" value="ECO:0007669"/>
    <property type="project" value="UniProtKB-KW"/>
</dbReference>
<keyword evidence="2" id="KW-0808">Transferase</keyword>